<evidence type="ECO:0000256" key="3">
    <source>
        <dbReference type="ARBA" id="ARBA00022448"/>
    </source>
</evidence>
<dbReference type="GO" id="GO:0005049">
    <property type="term" value="F:nuclear export signal receptor activity"/>
    <property type="evidence" value="ECO:0007669"/>
    <property type="project" value="InterPro"/>
</dbReference>
<dbReference type="Gene3D" id="1.25.10.10">
    <property type="entry name" value="Leucine-rich Repeat Variant"/>
    <property type="match status" value="1"/>
</dbReference>
<organism evidence="7 8">
    <name type="scientific">Papaver somniferum</name>
    <name type="common">Opium poppy</name>
    <dbReference type="NCBI Taxonomy" id="3469"/>
    <lineage>
        <taxon>Eukaryota</taxon>
        <taxon>Viridiplantae</taxon>
        <taxon>Streptophyta</taxon>
        <taxon>Embryophyta</taxon>
        <taxon>Tracheophyta</taxon>
        <taxon>Spermatophyta</taxon>
        <taxon>Magnoliopsida</taxon>
        <taxon>Ranunculales</taxon>
        <taxon>Papaveraceae</taxon>
        <taxon>Papaveroideae</taxon>
        <taxon>Papaver</taxon>
    </lineage>
</organism>
<comment type="similarity">
    <text evidence="2">Belongs to the exportin family.</text>
</comment>
<evidence type="ECO:0000313" key="7">
    <source>
        <dbReference type="EMBL" id="RZC63675.1"/>
    </source>
</evidence>
<evidence type="ECO:0000256" key="1">
    <source>
        <dbReference type="ARBA" id="ARBA00004123"/>
    </source>
</evidence>
<evidence type="ECO:0000256" key="4">
    <source>
        <dbReference type="ARBA" id="ARBA00022927"/>
    </source>
</evidence>
<evidence type="ECO:0000313" key="8">
    <source>
        <dbReference type="Proteomes" id="UP000316621"/>
    </source>
</evidence>
<evidence type="ECO:0000256" key="2">
    <source>
        <dbReference type="ARBA" id="ARBA00009466"/>
    </source>
</evidence>
<comment type="subcellular location">
    <subcellularLocation>
        <location evidence="1">Nucleus</location>
    </subcellularLocation>
</comment>
<evidence type="ECO:0000256" key="5">
    <source>
        <dbReference type="ARBA" id="ARBA00023242"/>
    </source>
</evidence>
<protein>
    <recommendedName>
        <fullName evidence="6">Exportin-1 C-terminal domain-containing protein</fullName>
    </recommendedName>
</protein>
<dbReference type="Proteomes" id="UP000316621">
    <property type="component" value="Chromosome 5"/>
</dbReference>
<proteinExistence type="inferred from homology"/>
<dbReference type="Gramene" id="RZC63675">
    <property type="protein sequence ID" value="RZC63675"/>
    <property type="gene ID" value="C5167_025440"/>
</dbReference>
<evidence type="ECO:0000259" key="6">
    <source>
        <dbReference type="Pfam" id="PF08767"/>
    </source>
</evidence>
<dbReference type="STRING" id="3469.A0A4Y7JVD1"/>
<reference evidence="7 8" key="1">
    <citation type="journal article" date="2018" name="Science">
        <title>The opium poppy genome and morphinan production.</title>
        <authorList>
            <person name="Guo L."/>
            <person name="Winzer T."/>
            <person name="Yang X."/>
            <person name="Li Y."/>
            <person name="Ning Z."/>
            <person name="He Z."/>
            <person name="Teodor R."/>
            <person name="Lu Y."/>
            <person name="Bowser T.A."/>
            <person name="Graham I.A."/>
            <person name="Ye K."/>
        </authorList>
    </citation>
    <scope>NUCLEOTIDE SEQUENCE [LARGE SCALE GENOMIC DNA]</scope>
    <source>
        <strain evidence="8">cv. HN1</strain>
        <tissue evidence="7">Leaves</tissue>
    </source>
</reference>
<keyword evidence="5" id="KW-0539">Nucleus</keyword>
<sequence>MMDPVLGDYARSSPEKRESEVLSVFATIINKYKGVITEDVPRIFEAAIEYTLSLLNYSSVSLCILTTEARHGFHYMGFQKHPKKFR</sequence>
<dbReference type="GO" id="GO:0015031">
    <property type="term" value="P:protein transport"/>
    <property type="evidence" value="ECO:0007669"/>
    <property type="project" value="UniProtKB-KW"/>
</dbReference>
<dbReference type="InterPro" id="IPR016024">
    <property type="entry name" value="ARM-type_fold"/>
</dbReference>
<feature type="domain" description="Exportin-1 C-terminal" evidence="6">
    <location>
        <begin position="1"/>
        <end position="56"/>
    </location>
</feature>
<dbReference type="Pfam" id="PF08767">
    <property type="entry name" value="CRM1_C"/>
    <property type="match status" value="1"/>
</dbReference>
<dbReference type="InterPro" id="IPR014877">
    <property type="entry name" value="XPO1_C_dom"/>
</dbReference>
<dbReference type="EMBL" id="CM010719">
    <property type="protein sequence ID" value="RZC63675.1"/>
    <property type="molecule type" value="Genomic_DNA"/>
</dbReference>
<keyword evidence="4" id="KW-0653">Protein transport</keyword>
<dbReference type="GO" id="GO:0005634">
    <property type="term" value="C:nucleus"/>
    <property type="evidence" value="ECO:0007669"/>
    <property type="project" value="UniProtKB-SubCell"/>
</dbReference>
<dbReference type="AlphaFoldDB" id="A0A4Y7JVD1"/>
<dbReference type="InterPro" id="IPR011989">
    <property type="entry name" value="ARM-like"/>
</dbReference>
<keyword evidence="3" id="KW-0813">Transport</keyword>
<dbReference type="SUPFAM" id="SSF48371">
    <property type="entry name" value="ARM repeat"/>
    <property type="match status" value="1"/>
</dbReference>
<gene>
    <name evidence="7" type="ORF">C5167_025440</name>
</gene>
<keyword evidence="8" id="KW-1185">Reference proteome</keyword>
<accession>A0A4Y7JVD1</accession>
<name>A0A4Y7JVD1_PAPSO</name>